<protein>
    <submittedName>
        <fullName evidence="1">Uncharacterized protein</fullName>
    </submittedName>
</protein>
<evidence type="ECO:0000313" key="2">
    <source>
        <dbReference type="Proteomes" id="UP000588604"/>
    </source>
</evidence>
<dbReference type="EMBL" id="JACIJO010000002">
    <property type="protein sequence ID" value="MBB6326200.1"/>
    <property type="molecule type" value="Genomic_DNA"/>
</dbReference>
<dbReference type="Proteomes" id="UP000588604">
    <property type="component" value="Unassembled WGS sequence"/>
</dbReference>
<keyword evidence="2" id="KW-1185">Reference proteome</keyword>
<dbReference type="AlphaFoldDB" id="A0A841MFU1"/>
<sequence>MKKISSILLLACFAIYQFGYYAFYFSYETHIEAQWEEQIFDLEESQLEEKMLEVPLAVPYMSYQEDFQVTNTKFEKDGKYYRAIKQRYTKETLQIIYVPDTSRAVLDQTFQTWISSILGDELPQDQNGKSLHKNFVKDYIQTDLFSFSGFKNDLHKSLLGFIFSSYSNPLFTIDSPPPQIV</sequence>
<name>A0A841MFU1_9BACT</name>
<proteinExistence type="predicted"/>
<organism evidence="1 2">
    <name type="scientific">Algoriphagus iocasae</name>
    <dbReference type="NCBI Taxonomy" id="1836499"/>
    <lineage>
        <taxon>Bacteria</taxon>
        <taxon>Pseudomonadati</taxon>
        <taxon>Bacteroidota</taxon>
        <taxon>Cytophagia</taxon>
        <taxon>Cytophagales</taxon>
        <taxon>Cyclobacteriaceae</taxon>
        <taxon>Algoriphagus</taxon>
    </lineage>
</organism>
<dbReference type="RefSeq" id="WP_184494823.1">
    <property type="nucleotide sequence ID" value="NZ_JACIJO010000002.1"/>
</dbReference>
<comment type="caution">
    <text evidence="1">The sequence shown here is derived from an EMBL/GenBank/DDBJ whole genome shotgun (WGS) entry which is preliminary data.</text>
</comment>
<gene>
    <name evidence="1" type="ORF">FHS59_001828</name>
</gene>
<evidence type="ECO:0000313" key="1">
    <source>
        <dbReference type="EMBL" id="MBB6326200.1"/>
    </source>
</evidence>
<accession>A0A841MFU1</accession>
<reference evidence="1 2" key="1">
    <citation type="submission" date="2020-08" db="EMBL/GenBank/DDBJ databases">
        <title>Genomic Encyclopedia of Type Strains, Phase IV (KMG-IV): sequencing the most valuable type-strain genomes for metagenomic binning, comparative biology and taxonomic classification.</title>
        <authorList>
            <person name="Goeker M."/>
        </authorList>
    </citation>
    <scope>NUCLEOTIDE SEQUENCE [LARGE SCALE GENOMIC DNA]</scope>
    <source>
        <strain evidence="1 2">DSM 102044</strain>
    </source>
</reference>